<feature type="chain" id="PRO_5039395699" description="Glucanase" evidence="7">
    <location>
        <begin position="30"/>
        <end position="372"/>
    </location>
</feature>
<dbReference type="InterPro" id="IPR019834">
    <property type="entry name" value="Glyco_hydro_8_CS"/>
</dbReference>
<feature type="signal peptide" evidence="7">
    <location>
        <begin position="1"/>
        <end position="29"/>
    </location>
</feature>
<comment type="similarity">
    <text evidence="1 6">Belongs to the glycosyl hydrolase 8 (cellulase D) family.</text>
</comment>
<accession>A0A9D1QS48</accession>
<reference evidence="8" key="1">
    <citation type="journal article" date="2021" name="PeerJ">
        <title>Extensive microbial diversity within the chicken gut microbiome revealed by metagenomics and culture.</title>
        <authorList>
            <person name="Gilroy R."/>
            <person name="Ravi A."/>
            <person name="Getino M."/>
            <person name="Pursley I."/>
            <person name="Horton D.L."/>
            <person name="Alikhan N.F."/>
            <person name="Baker D."/>
            <person name="Gharbi K."/>
            <person name="Hall N."/>
            <person name="Watson M."/>
            <person name="Adriaenssens E.M."/>
            <person name="Foster-Nyarko E."/>
            <person name="Jarju S."/>
            <person name="Secka A."/>
            <person name="Antonio M."/>
            <person name="Oren A."/>
            <person name="Chaudhuri R.R."/>
            <person name="La Ragione R."/>
            <person name="Hildebrand F."/>
            <person name="Pallen M.J."/>
        </authorList>
    </citation>
    <scope>NUCLEOTIDE SEQUENCE</scope>
    <source>
        <strain evidence="8">CHK173-259</strain>
    </source>
</reference>
<dbReference type="EMBL" id="DXGJ01000060">
    <property type="protein sequence ID" value="HIW72470.1"/>
    <property type="molecule type" value="Genomic_DNA"/>
</dbReference>
<dbReference type="AlphaFoldDB" id="A0A9D1QS48"/>
<keyword evidence="2 7" id="KW-0732">Signal</keyword>
<dbReference type="PROSITE" id="PS00812">
    <property type="entry name" value="GLYCOSYL_HYDROL_F8"/>
    <property type="match status" value="1"/>
</dbReference>
<evidence type="ECO:0000256" key="5">
    <source>
        <dbReference type="PROSITE-ProRule" id="PRU10058"/>
    </source>
</evidence>
<evidence type="ECO:0000256" key="1">
    <source>
        <dbReference type="ARBA" id="ARBA00009209"/>
    </source>
</evidence>
<dbReference type="Gene3D" id="1.50.10.10">
    <property type="match status" value="1"/>
</dbReference>
<dbReference type="GO" id="GO:0004553">
    <property type="term" value="F:hydrolase activity, hydrolyzing O-glycosyl compounds"/>
    <property type="evidence" value="ECO:0007669"/>
    <property type="project" value="InterPro"/>
</dbReference>
<dbReference type="InterPro" id="IPR012341">
    <property type="entry name" value="6hp_glycosidase-like_sf"/>
</dbReference>
<gene>
    <name evidence="8" type="ORF">H9875_07590</name>
</gene>
<keyword evidence="6" id="KW-0119">Carbohydrate metabolism</keyword>
<dbReference type="PRINTS" id="PR00735">
    <property type="entry name" value="GLHYDRLASE8"/>
</dbReference>
<evidence type="ECO:0000256" key="3">
    <source>
        <dbReference type="ARBA" id="ARBA00022801"/>
    </source>
</evidence>
<dbReference type="GO" id="GO:0000272">
    <property type="term" value="P:polysaccharide catabolic process"/>
    <property type="evidence" value="ECO:0007669"/>
    <property type="project" value="UniProtKB-KW"/>
</dbReference>
<evidence type="ECO:0000256" key="6">
    <source>
        <dbReference type="RuleBase" id="RU361167"/>
    </source>
</evidence>
<keyword evidence="3 6" id="KW-0378">Hydrolase</keyword>
<feature type="active site" description="Nucleophile" evidence="5">
    <location>
        <position position="133"/>
    </location>
</feature>
<protein>
    <recommendedName>
        <fullName evidence="6">Glucanase</fullName>
        <ecNumber evidence="6">3.2.1.-</ecNumber>
    </recommendedName>
</protein>
<evidence type="ECO:0000256" key="7">
    <source>
        <dbReference type="SAM" id="SignalP"/>
    </source>
</evidence>
<organism evidence="8 9">
    <name type="scientific">Candidatus Levilactobacillus faecigallinarum</name>
    <dbReference type="NCBI Taxonomy" id="2838638"/>
    <lineage>
        <taxon>Bacteria</taxon>
        <taxon>Bacillati</taxon>
        <taxon>Bacillota</taxon>
        <taxon>Bacilli</taxon>
        <taxon>Lactobacillales</taxon>
        <taxon>Lactobacillaceae</taxon>
        <taxon>Levilactobacillus</taxon>
    </lineage>
</organism>
<keyword evidence="6" id="KW-0624">Polysaccharide degradation</keyword>
<dbReference type="Proteomes" id="UP000886822">
    <property type="component" value="Unassembled WGS sequence"/>
</dbReference>
<dbReference type="EC" id="3.2.1.-" evidence="6"/>
<sequence length="372" mass="41638">MRKKQFWLFLVLATGVWGLFLAMPQPASAKATQAVTWYQQWRRTYVGGKTQKYVRANDGQGATTAYSEGQGYGMLAAVLAAKQGANTHAIFNQFYRYYRAHRVASKVPLMAWRQTMRQGKLTSVGSEKNSATDGDLDIAYALILADKRWGSRQTNYRQAAKSLLAAIYKREINPTTKLPLMGNWATSAYDQSKVRTSDLVPGYFKVFAKFTKNKGWQAVATRSQKLIKKLSARHKTGLFPDFIRVTGTGLALTAVKAYEIESATDNQVGYNANRVPWRLAQSYQLTKNATIKRALTKQLTFFKKRQKVLSGYTLSGRAVQSYGDAAFVAPVNVAARVLKQTSLKKRTGKQLPKTIQKKNYYSGTLQMLCALS</sequence>
<reference evidence="8" key="2">
    <citation type="submission" date="2021-04" db="EMBL/GenBank/DDBJ databases">
        <authorList>
            <person name="Gilroy R."/>
        </authorList>
    </citation>
    <scope>NUCLEOTIDE SEQUENCE</scope>
    <source>
        <strain evidence="8">CHK173-259</strain>
    </source>
</reference>
<comment type="caution">
    <text evidence="8">The sequence shown here is derived from an EMBL/GenBank/DDBJ whole genome shotgun (WGS) entry which is preliminary data.</text>
</comment>
<evidence type="ECO:0000313" key="8">
    <source>
        <dbReference type="EMBL" id="HIW72470.1"/>
    </source>
</evidence>
<proteinExistence type="inferred from homology"/>
<dbReference type="InterPro" id="IPR008928">
    <property type="entry name" value="6-hairpin_glycosidase_sf"/>
</dbReference>
<dbReference type="InterPro" id="IPR002037">
    <property type="entry name" value="Glyco_hydro_8"/>
</dbReference>
<evidence type="ECO:0000256" key="4">
    <source>
        <dbReference type="ARBA" id="ARBA00023295"/>
    </source>
</evidence>
<dbReference type="Pfam" id="PF01270">
    <property type="entry name" value="Glyco_hydro_8"/>
    <property type="match status" value="1"/>
</dbReference>
<evidence type="ECO:0000256" key="2">
    <source>
        <dbReference type="ARBA" id="ARBA00022729"/>
    </source>
</evidence>
<keyword evidence="4 6" id="KW-0326">Glycosidase</keyword>
<evidence type="ECO:0000313" key="9">
    <source>
        <dbReference type="Proteomes" id="UP000886822"/>
    </source>
</evidence>
<name>A0A9D1QS48_9LACO</name>
<dbReference type="SUPFAM" id="SSF48208">
    <property type="entry name" value="Six-hairpin glycosidases"/>
    <property type="match status" value="1"/>
</dbReference>